<evidence type="ECO:0000313" key="1">
    <source>
        <dbReference type="EMBL" id="MBB5347355.1"/>
    </source>
</evidence>
<evidence type="ECO:0000313" key="2">
    <source>
        <dbReference type="Proteomes" id="UP000539642"/>
    </source>
</evidence>
<dbReference type="AlphaFoldDB" id="A0A840UNZ6"/>
<dbReference type="Proteomes" id="UP000539642">
    <property type="component" value="Unassembled WGS sequence"/>
</dbReference>
<protein>
    <submittedName>
        <fullName evidence="1">General secretion pathway protein J</fullName>
    </submittedName>
</protein>
<proteinExistence type="predicted"/>
<dbReference type="SUPFAM" id="SSF54523">
    <property type="entry name" value="Pili subunits"/>
    <property type="match status" value="1"/>
</dbReference>
<dbReference type="InterPro" id="IPR045584">
    <property type="entry name" value="Pilin-like"/>
</dbReference>
<reference evidence="1 2" key="1">
    <citation type="submission" date="2020-08" db="EMBL/GenBank/DDBJ databases">
        <title>Genomic Encyclopedia of Type Strains, Phase IV (KMG-IV): sequencing the most valuable type-strain genomes for metagenomic binning, comparative biology and taxonomic classification.</title>
        <authorList>
            <person name="Goeker M."/>
        </authorList>
    </citation>
    <scope>NUCLEOTIDE SEQUENCE [LARGE SCALE GENOMIC DNA]</scope>
    <source>
        <strain evidence="1 2">DSM 28570</strain>
    </source>
</reference>
<keyword evidence="2" id="KW-1185">Reference proteome</keyword>
<sequence>MAIFIFAIVISSVYGAYRSTFRVTDSTKSVAEFSDMARIALERMAGDLESVYLGDGGSLQGERNDGETGRADQLTFTSAAHLVFTKTGPAAGYAMIRYATEVDEESGLLRLYRLDVPVRPGNGPMIDEEKGFPLCDRLAEIEYSYIDDQGDEHEEWNSREGAMVQEGGTRTGNFPAMVRLTLRFATSAEAEEQTVFATAVALPLPHRADTP</sequence>
<name>A0A840UNZ6_9BACT</name>
<accession>A0A840UNZ6</accession>
<organism evidence="1 2">
    <name type="scientific">Desulfoprunum benzoelyticum</name>
    <dbReference type="NCBI Taxonomy" id="1506996"/>
    <lineage>
        <taxon>Bacteria</taxon>
        <taxon>Pseudomonadati</taxon>
        <taxon>Thermodesulfobacteriota</taxon>
        <taxon>Desulfobulbia</taxon>
        <taxon>Desulfobulbales</taxon>
        <taxon>Desulfobulbaceae</taxon>
        <taxon>Desulfoprunum</taxon>
    </lineage>
</organism>
<gene>
    <name evidence="1" type="ORF">HNQ81_001068</name>
</gene>
<comment type="caution">
    <text evidence="1">The sequence shown here is derived from an EMBL/GenBank/DDBJ whole genome shotgun (WGS) entry which is preliminary data.</text>
</comment>
<dbReference type="EMBL" id="JACHEO010000003">
    <property type="protein sequence ID" value="MBB5347355.1"/>
    <property type="molecule type" value="Genomic_DNA"/>
</dbReference>